<feature type="transmembrane region" description="Helical" evidence="1">
    <location>
        <begin position="171"/>
        <end position="190"/>
    </location>
</feature>
<organism evidence="3 4">
    <name type="scientific">Synechococcus elongatus PCC 11801</name>
    <dbReference type="NCBI Taxonomy" id="2219813"/>
    <lineage>
        <taxon>Bacteria</taxon>
        <taxon>Bacillati</taxon>
        <taxon>Cyanobacteriota</taxon>
        <taxon>Cyanophyceae</taxon>
        <taxon>Synechococcales</taxon>
        <taxon>Synechococcaceae</taxon>
        <taxon>Synechococcus</taxon>
    </lineage>
</organism>
<keyword evidence="1" id="KW-0812">Transmembrane</keyword>
<dbReference type="InterPro" id="IPR013099">
    <property type="entry name" value="K_chnl_dom"/>
</dbReference>
<feature type="transmembrane region" description="Helical" evidence="1">
    <location>
        <begin position="202"/>
        <end position="221"/>
    </location>
</feature>
<dbReference type="Gene3D" id="1.10.287.70">
    <property type="match status" value="1"/>
</dbReference>
<evidence type="ECO:0000256" key="1">
    <source>
        <dbReference type="SAM" id="Phobius"/>
    </source>
</evidence>
<keyword evidence="1" id="KW-1133">Transmembrane helix</keyword>
<feature type="domain" description="Potassium channel" evidence="2">
    <location>
        <begin position="171"/>
        <end position="220"/>
    </location>
</feature>
<keyword evidence="3" id="KW-0813">Transport</keyword>
<keyword evidence="3" id="KW-0406">Ion transport</keyword>
<dbReference type="AlphaFoldDB" id="A0AAN1QQM2"/>
<keyword evidence="1" id="KW-0472">Membrane</keyword>
<dbReference type="SUPFAM" id="SSF81324">
    <property type="entry name" value="Voltage-gated potassium channels"/>
    <property type="match status" value="1"/>
</dbReference>
<keyword evidence="3" id="KW-0407">Ion channel</keyword>
<evidence type="ECO:0000313" key="3">
    <source>
        <dbReference type="EMBL" id="AZB73725.2"/>
    </source>
</evidence>
<dbReference type="EMBL" id="CP030139">
    <property type="protein sequence ID" value="AZB73725.2"/>
    <property type="molecule type" value="Genomic_DNA"/>
</dbReference>
<feature type="transmembrane region" description="Helical" evidence="1">
    <location>
        <begin position="132"/>
        <end position="151"/>
    </location>
</feature>
<dbReference type="Proteomes" id="UP000267249">
    <property type="component" value="Chromosome"/>
</dbReference>
<accession>A0AAN1QQM2</accession>
<proteinExistence type="predicted"/>
<feature type="transmembrane region" description="Helical" evidence="1">
    <location>
        <begin position="95"/>
        <end position="120"/>
    </location>
</feature>
<feature type="transmembrane region" description="Helical" evidence="1">
    <location>
        <begin position="15"/>
        <end position="31"/>
    </location>
</feature>
<name>A0AAN1QQM2_SYNEL</name>
<sequence length="228" mass="25486">MMRWQFLKLSLERPYNQLLFILISIVSIGVIFKIDKIETIIVSFILLSSLLQVLKITRPSQHISRLLLGLTIVTFGTIVTNELGGFQFFPVLSILFRFITLLSSSLFLGVVITLLIQTLLRQSQVTADLVKGGICIYLLIAILWSILYQAIAVLDSQAFLILPEHQDNNPFVYFSFITLTSTGFGDIVPINPVAKLLAGFEAMFGQLYLAIVIARLVSLYSSQNSPRA</sequence>
<dbReference type="Pfam" id="PF07885">
    <property type="entry name" value="Ion_trans_2"/>
    <property type="match status" value="1"/>
</dbReference>
<reference evidence="3 4" key="1">
    <citation type="journal article" date="2018" name="Sci. Rep.">
        <title>Genome Features and Biochemical Characteristics of a Robust, Fast Growing and Naturally Transformable Cyanobacterium Synechococcus elongatus PCC 11801 Isolated from India.</title>
        <authorList>
            <person name="Jaiswal D."/>
            <person name="Sengupta A."/>
            <person name="Sohoni S."/>
            <person name="Sengupta S."/>
            <person name="Phadnavis A.G."/>
            <person name="Pakrasi H.B."/>
            <person name="Wangikar P.P."/>
        </authorList>
    </citation>
    <scope>NUCLEOTIDE SEQUENCE [LARGE SCALE GENOMIC DNA]</scope>
    <source>
        <strain evidence="3 4">PCC 11801</strain>
    </source>
</reference>
<feature type="transmembrane region" description="Helical" evidence="1">
    <location>
        <begin position="66"/>
        <end position="89"/>
    </location>
</feature>
<evidence type="ECO:0000259" key="2">
    <source>
        <dbReference type="Pfam" id="PF07885"/>
    </source>
</evidence>
<evidence type="ECO:0000313" key="4">
    <source>
        <dbReference type="Proteomes" id="UP000267249"/>
    </source>
</evidence>
<feature type="transmembrane region" description="Helical" evidence="1">
    <location>
        <begin position="37"/>
        <end position="54"/>
    </location>
</feature>
<dbReference type="GO" id="GO:0034220">
    <property type="term" value="P:monoatomic ion transmembrane transport"/>
    <property type="evidence" value="ECO:0007669"/>
    <property type="project" value="UniProtKB-KW"/>
</dbReference>
<gene>
    <name evidence="3" type="ORF">DOP62_10400</name>
</gene>
<protein>
    <submittedName>
        <fullName evidence="3">Potassium channel family protein</fullName>
    </submittedName>
</protein>